<name>A0A3S3ULM6_9GAMM</name>
<accession>A0A3S3ULM6</accession>
<sequence>MPSEAVMRYAGGYVFFEYLGEEDYNIKIKVTENSRGNYNYYHYSLDPSLGIQTPTRIVGGGEYSLKFKKTGGKKSNQTKIIMFIASASKPQPQPQRHNLVFDIKGERFNMIFDSGIRHNSYCALTVVDSVGGIAFNDKLTMDSASLLYQTITPSNVTFSYKRIRIKSYGVIKKRVKRSYLRKLNNKFSEIFYVNNRGSFVVNSSGLMKRQKNDKFEISGYGTISIIPFFNVKESELLSGRYKIEVTATCGR</sequence>
<dbReference type="Proteomes" id="UP000287563">
    <property type="component" value="Unassembled WGS sequence"/>
</dbReference>
<protein>
    <submittedName>
        <fullName evidence="1">Uncharacterized protein</fullName>
    </submittedName>
</protein>
<gene>
    <name evidence="1" type="ORF">EDI28_02265</name>
</gene>
<evidence type="ECO:0000313" key="2">
    <source>
        <dbReference type="Proteomes" id="UP000287563"/>
    </source>
</evidence>
<organism evidence="1 2">
    <name type="scientific">Photobacterium chitinilyticum</name>
    <dbReference type="NCBI Taxonomy" id="2485123"/>
    <lineage>
        <taxon>Bacteria</taxon>
        <taxon>Pseudomonadati</taxon>
        <taxon>Pseudomonadota</taxon>
        <taxon>Gammaproteobacteria</taxon>
        <taxon>Vibrionales</taxon>
        <taxon>Vibrionaceae</taxon>
        <taxon>Photobacterium</taxon>
    </lineage>
</organism>
<evidence type="ECO:0000313" key="1">
    <source>
        <dbReference type="EMBL" id="RWX56891.1"/>
    </source>
</evidence>
<dbReference type="AlphaFoldDB" id="A0A3S3ULM6"/>
<comment type="caution">
    <text evidence="1">The sequence shown here is derived from an EMBL/GenBank/DDBJ whole genome shotgun (WGS) entry which is preliminary data.</text>
</comment>
<dbReference type="EMBL" id="RJLM01000001">
    <property type="protein sequence ID" value="RWX56891.1"/>
    <property type="molecule type" value="Genomic_DNA"/>
</dbReference>
<proteinExistence type="predicted"/>
<reference evidence="1 2" key="1">
    <citation type="submission" date="2018-11" db="EMBL/GenBank/DDBJ databases">
        <title>Photobacterium sp. BEI247 sp. nov., a marine bacterium isolated from Yongle Blue Hole in the South China Sea.</title>
        <authorList>
            <person name="Wang X."/>
        </authorList>
    </citation>
    <scope>NUCLEOTIDE SEQUENCE [LARGE SCALE GENOMIC DNA]</scope>
    <source>
        <strain evidence="2">BEI247</strain>
    </source>
</reference>
<keyword evidence="2" id="KW-1185">Reference proteome</keyword>